<evidence type="ECO:0000313" key="3">
    <source>
        <dbReference type="Proteomes" id="UP000664654"/>
    </source>
</evidence>
<reference evidence="2" key="1">
    <citation type="submission" date="2021-03" db="EMBL/GenBank/DDBJ databases">
        <title>novel species isolated from a fishpond in China.</title>
        <authorList>
            <person name="Lu H."/>
            <person name="Cai Z."/>
        </authorList>
    </citation>
    <scope>NUCLEOTIDE SEQUENCE</scope>
    <source>
        <strain evidence="2">JCM 30855</strain>
    </source>
</reference>
<keyword evidence="3" id="KW-1185">Reference proteome</keyword>
<keyword evidence="1" id="KW-0732">Signal</keyword>
<dbReference type="PROSITE" id="PS51257">
    <property type="entry name" value="PROKAR_LIPOPROTEIN"/>
    <property type="match status" value="1"/>
</dbReference>
<dbReference type="AlphaFoldDB" id="A0A939DQY5"/>
<sequence>MKKRFPGLLILAVSLSACSGSDDTSTPSPQPVDSAPAVNAPVTFTGNLIQPGEQAVSRFLKNGLYAQSLAGSDAEVASPSFSFADTNHSVTNTQEAGVDEADRLEYDGEFLYYAAYPAWYEVDNQPYVRVMQRQHDQSFSELTRLPLATELGQINGLYLDDNRLAVINSSFPIMLFADIVGSWGGEKNQVTVSLFNTSSPDSIEQVVQLQMDGWLLGSRRIEKQLYLVTSSALSLEGLIAGAADDETKWRNYNLLQSTDMQSLMPRLAVNGQSRGWIQAEDCLIPEQAGEQDGYSQLLIVTRINMDNPQDISALCMTGQAENLYMSAQNLYLAGTVENQTVLHKVALSEPLSYQASGLVDGTLGWQANPYFRLSEHDNHLRVVSSDYSDGTTHRLNILAQQGQNLALVSQLPNDNQPEAIGKPGEDIYSVRYLDDRAYIVTFERTDPLYILDLSNPLQPMVEGSLELPGFSSYLHPLENNYLLGIGQDVSLQDLPGEDGQVTQTPVREGMKVSLFDINDPAHPIELASIARDNSFTPVEFDHKALSVLKEGDQYRFAMPVEHWQTCDEACTTLWAPGHSLMLVSVDASPGMASLSVDGQLQADDSDGSYHFGGADRSLLQGDNVYYLHGNQLWHAKWTNPDLVSGPY</sequence>
<feature type="chain" id="PRO_5036852000" evidence="1">
    <location>
        <begin position="20"/>
        <end position="647"/>
    </location>
</feature>
<dbReference type="Proteomes" id="UP000664654">
    <property type="component" value="Unassembled WGS sequence"/>
</dbReference>
<comment type="caution">
    <text evidence="2">The sequence shown here is derived from an EMBL/GenBank/DDBJ whole genome shotgun (WGS) entry which is preliminary data.</text>
</comment>
<evidence type="ECO:0000313" key="2">
    <source>
        <dbReference type="EMBL" id="MBN7827343.1"/>
    </source>
</evidence>
<dbReference type="Pfam" id="PF09826">
    <property type="entry name" value="Beta_propel"/>
    <property type="match status" value="1"/>
</dbReference>
<protein>
    <submittedName>
        <fullName evidence="2">Beta-propeller domain-containing protein</fullName>
    </submittedName>
</protein>
<accession>A0A939DQY5</accession>
<dbReference type="EMBL" id="JAFKCV010000017">
    <property type="protein sequence ID" value="MBN7827343.1"/>
    <property type="molecule type" value="Genomic_DNA"/>
</dbReference>
<evidence type="ECO:0000256" key="1">
    <source>
        <dbReference type="SAM" id="SignalP"/>
    </source>
</evidence>
<proteinExistence type="predicted"/>
<organism evidence="2 3">
    <name type="scientific">Bowmanella dokdonensis</name>
    <dbReference type="NCBI Taxonomy" id="751969"/>
    <lineage>
        <taxon>Bacteria</taxon>
        <taxon>Pseudomonadati</taxon>
        <taxon>Pseudomonadota</taxon>
        <taxon>Gammaproteobacteria</taxon>
        <taxon>Alteromonadales</taxon>
        <taxon>Alteromonadaceae</taxon>
        <taxon>Bowmanella</taxon>
    </lineage>
</organism>
<dbReference type="RefSeq" id="WP_206575455.1">
    <property type="nucleotide sequence ID" value="NZ_JAFKCV010000017.1"/>
</dbReference>
<name>A0A939DQY5_9ALTE</name>
<feature type="signal peptide" evidence="1">
    <location>
        <begin position="1"/>
        <end position="19"/>
    </location>
</feature>
<dbReference type="InterPro" id="IPR019198">
    <property type="entry name" value="Beta_propeller_containing"/>
</dbReference>
<gene>
    <name evidence="2" type="ORF">J0A66_19085</name>
</gene>